<protein>
    <submittedName>
        <fullName evidence="2">YndJ family protein</fullName>
    </submittedName>
</protein>
<keyword evidence="1" id="KW-1133">Transmembrane helix</keyword>
<evidence type="ECO:0000313" key="3">
    <source>
        <dbReference type="Proteomes" id="UP000619101"/>
    </source>
</evidence>
<keyword evidence="3" id="KW-1185">Reference proteome</keyword>
<feature type="transmembrane region" description="Helical" evidence="1">
    <location>
        <begin position="176"/>
        <end position="197"/>
    </location>
</feature>
<feature type="transmembrane region" description="Helical" evidence="1">
    <location>
        <begin position="113"/>
        <end position="133"/>
    </location>
</feature>
<evidence type="ECO:0000313" key="2">
    <source>
        <dbReference type="EMBL" id="MBD8036341.1"/>
    </source>
</evidence>
<organism evidence="2 3">
    <name type="scientific">Solibacillus faecavium</name>
    <dbReference type="NCBI Taxonomy" id="2762221"/>
    <lineage>
        <taxon>Bacteria</taxon>
        <taxon>Bacillati</taxon>
        <taxon>Bacillota</taxon>
        <taxon>Bacilli</taxon>
        <taxon>Bacillales</taxon>
        <taxon>Caryophanaceae</taxon>
        <taxon>Solibacillus</taxon>
    </lineage>
</organism>
<dbReference type="Pfam" id="PF14158">
    <property type="entry name" value="YndJ"/>
    <property type="match status" value="1"/>
</dbReference>
<dbReference type="InterPro" id="IPR025450">
    <property type="entry name" value="YndJ-like"/>
</dbReference>
<comment type="caution">
    <text evidence="2">The sequence shown here is derived from an EMBL/GenBank/DDBJ whole genome shotgun (WGS) entry which is preliminary data.</text>
</comment>
<dbReference type="EMBL" id="JACSPZ010000002">
    <property type="protein sequence ID" value="MBD8036341.1"/>
    <property type="molecule type" value="Genomic_DNA"/>
</dbReference>
<feature type="transmembrane region" description="Helical" evidence="1">
    <location>
        <begin position="58"/>
        <end position="75"/>
    </location>
</feature>
<feature type="transmembrane region" description="Helical" evidence="1">
    <location>
        <begin position="9"/>
        <end position="27"/>
    </location>
</feature>
<feature type="transmembrane region" description="Helical" evidence="1">
    <location>
        <begin position="145"/>
        <end position="169"/>
    </location>
</feature>
<name>A0ABR8XWL4_9BACL</name>
<feature type="transmembrane region" description="Helical" evidence="1">
    <location>
        <begin position="81"/>
        <end position="101"/>
    </location>
</feature>
<dbReference type="RefSeq" id="WP_191699291.1">
    <property type="nucleotide sequence ID" value="NZ_JACSPZ010000002.1"/>
</dbReference>
<keyword evidence="1" id="KW-0472">Membrane</keyword>
<evidence type="ECO:0000256" key="1">
    <source>
        <dbReference type="SAM" id="Phobius"/>
    </source>
</evidence>
<feature type="transmembrane region" description="Helical" evidence="1">
    <location>
        <begin position="271"/>
        <end position="290"/>
    </location>
</feature>
<gene>
    <name evidence="2" type="ORF">H9635_06255</name>
</gene>
<feature type="transmembrane region" description="Helical" evidence="1">
    <location>
        <begin position="232"/>
        <end position="251"/>
    </location>
</feature>
<dbReference type="Proteomes" id="UP000619101">
    <property type="component" value="Unassembled WGS sequence"/>
</dbReference>
<accession>A0ABR8XWL4</accession>
<keyword evidence="1" id="KW-0812">Transmembrane</keyword>
<feature type="transmembrane region" description="Helical" evidence="1">
    <location>
        <begin position="33"/>
        <end position="49"/>
    </location>
</feature>
<sequence length="516" mass="58948">MLVSLRRVLSRPLTSIGLTCMGALLLFNEPTSMYYYLTLAQLIFVPVILEQLVLLKNWQKLIIIIGQFAVTMLYFTQQDFLILLCVLAYLLGTLVIASHGVNRFLRRGFTNTAEIMIDIGLIYIVMGGLWFLAFHLQLNTGFSPIITWLTAIHFHYSAFLLCITVGLIGRLHMTRYYKFCCAVIAAGPMLVAVGITFSRIIEIISVSLYVLAIFSISFYVMKWRLPHVQSLFTRLGFITLCFTIIWSFLYAYSNLTGKIIVDIPDMLDFHGLLNCLGFGIAVVIAWSLYIPPTKHNDYSFPVSKIRGRFSPTNKPVRGLIDDMASYLNKEEIPVLIVEFYERTMQFELKASVQWETWFKPFAFVYQFISRKMGQLNLPFSSKTIVMDGKILEVDSQNDGREKPRVWQRSINGEPVFNAIYSQHIDASNTYMNIALPLPFSSMHGILQLSAKDGVLYLTTDGQGDAGTYLAIGSYVFKLPLHEYFVIKEHKGLLIATHDMKLFGMKFLHIDYHIHKK</sequence>
<reference evidence="2 3" key="1">
    <citation type="submission" date="2020-08" db="EMBL/GenBank/DDBJ databases">
        <title>A Genomic Blueprint of the Chicken Gut Microbiome.</title>
        <authorList>
            <person name="Gilroy R."/>
            <person name="Ravi A."/>
            <person name="Getino M."/>
            <person name="Pursley I."/>
            <person name="Horton D.L."/>
            <person name="Alikhan N.-F."/>
            <person name="Baker D."/>
            <person name="Gharbi K."/>
            <person name="Hall N."/>
            <person name="Watson M."/>
            <person name="Adriaenssens E.M."/>
            <person name="Foster-Nyarko E."/>
            <person name="Jarju S."/>
            <person name="Secka A."/>
            <person name="Antonio M."/>
            <person name="Oren A."/>
            <person name="Chaudhuri R."/>
            <person name="La Ragione R.M."/>
            <person name="Hildebrand F."/>
            <person name="Pallen M.J."/>
        </authorList>
    </citation>
    <scope>NUCLEOTIDE SEQUENCE [LARGE SCALE GENOMIC DNA]</scope>
    <source>
        <strain evidence="2 3">A46</strain>
    </source>
</reference>
<proteinExistence type="predicted"/>
<feature type="transmembrane region" description="Helical" evidence="1">
    <location>
        <begin position="203"/>
        <end position="220"/>
    </location>
</feature>